<evidence type="ECO:0000256" key="1">
    <source>
        <dbReference type="SAM" id="Phobius"/>
    </source>
</evidence>
<feature type="transmembrane region" description="Helical" evidence="1">
    <location>
        <begin position="102"/>
        <end position="122"/>
    </location>
</feature>
<dbReference type="InterPro" id="IPR049458">
    <property type="entry name" value="EpsG-like"/>
</dbReference>
<organism evidence="2 3">
    <name type="scientific">Heyndrickxia acidicola</name>
    <dbReference type="NCBI Taxonomy" id="209389"/>
    <lineage>
        <taxon>Bacteria</taxon>
        <taxon>Bacillati</taxon>
        <taxon>Bacillota</taxon>
        <taxon>Bacilli</taxon>
        <taxon>Bacillales</taxon>
        <taxon>Bacillaceae</taxon>
        <taxon>Heyndrickxia</taxon>
    </lineage>
</organism>
<feature type="transmembrane region" description="Helical" evidence="1">
    <location>
        <begin position="170"/>
        <end position="192"/>
    </location>
</feature>
<accession>A0ABU6MKI6</accession>
<dbReference type="RefSeq" id="WP_066262329.1">
    <property type="nucleotide sequence ID" value="NZ_JARMAB010000030.1"/>
</dbReference>
<feature type="transmembrane region" description="Helical" evidence="1">
    <location>
        <begin position="295"/>
        <end position="318"/>
    </location>
</feature>
<evidence type="ECO:0000313" key="3">
    <source>
        <dbReference type="Proteomes" id="UP001341444"/>
    </source>
</evidence>
<reference evidence="2 3" key="1">
    <citation type="submission" date="2023-03" db="EMBL/GenBank/DDBJ databases">
        <title>Bacillus Genome Sequencing.</title>
        <authorList>
            <person name="Dunlap C."/>
        </authorList>
    </citation>
    <scope>NUCLEOTIDE SEQUENCE [LARGE SCALE GENOMIC DNA]</scope>
    <source>
        <strain evidence="2 3">B-23453</strain>
    </source>
</reference>
<protein>
    <submittedName>
        <fullName evidence="2">EpsG family protein</fullName>
    </submittedName>
</protein>
<proteinExistence type="predicted"/>
<feature type="transmembrane region" description="Helical" evidence="1">
    <location>
        <begin position="145"/>
        <end position="163"/>
    </location>
</feature>
<sequence length="360" mass="41401">MTILWINLAIVFFLAFLARYFAIAVPSQGTIEFIKPNKLLVAGALFSLVIVSGLREGIGDTGAYRHAYTINNFTWGYITSQKDIGFGIFQAILKHFTNNAQVLIFLTALITNVLIIIVLYKYSRLFELSLYVYITNGWFLTSMNGMRQCLAAAIIFAATKFLFDGSWKKYFIVVLLASTIHETAFILLPLYFIVRRKAWTWTTLVIIMMAIVIVLGFNQFSEVLYSVIKDTQYGGYNNFSEGGANILRVAVDAAPLLIAFLGRHRLRQILPNSDCIVNLSIIGIVFMIVSTQDWIFARFSIYFSLYQLILISWIIKLFKSNNQRFIYYLIIFFYFIYHYYENVITLNIQYSSSFINLLVN</sequence>
<name>A0ABU6MKI6_9BACI</name>
<dbReference type="Pfam" id="PF14897">
    <property type="entry name" value="EpsG"/>
    <property type="match status" value="1"/>
</dbReference>
<keyword evidence="1" id="KW-0812">Transmembrane</keyword>
<keyword evidence="3" id="KW-1185">Reference proteome</keyword>
<feature type="transmembrane region" description="Helical" evidence="1">
    <location>
        <begin position="40"/>
        <end position="58"/>
    </location>
</feature>
<evidence type="ECO:0000313" key="2">
    <source>
        <dbReference type="EMBL" id="MED1205195.1"/>
    </source>
</evidence>
<comment type="caution">
    <text evidence="2">The sequence shown here is derived from an EMBL/GenBank/DDBJ whole genome shotgun (WGS) entry which is preliminary data.</text>
</comment>
<keyword evidence="1" id="KW-0472">Membrane</keyword>
<feature type="transmembrane region" description="Helical" evidence="1">
    <location>
        <begin position="269"/>
        <end position="289"/>
    </location>
</feature>
<keyword evidence="1" id="KW-1133">Transmembrane helix</keyword>
<gene>
    <name evidence="2" type="ORF">P4T90_19280</name>
</gene>
<dbReference type="EMBL" id="JARMAB010000030">
    <property type="protein sequence ID" value="MED1205195.1"/>
    <property type="molecule type" value="Genomic_DNA"/>
</dbReference>
<dbReference type="Proteomes" id="UP001341444">
    <property type="component" value="Unassembled WGS sequence"/>
</dbReference>
<feature type="transmembrane region" description="Helical" evidence="1">
    <location>
        <begin position="325"/>
        <end position="340"/>
    </location>
</feature>
<feature type="transmembrane region" description="Helical" evidence="1">
    <location>
        <begin position="198"/>
        <end position="217"/>
    </location>
</feature>